<dbReference type="Gene3D" id="3.40.50.300">
    <property type="entry name" value="P-loop containing nucleotide triphosphate hydrolases"/>
    <property type="match status" value="1"/>
</dbReference>
<evidence type="ECO:0000256" key="1">
    <source>
        <dbReference type="SAM" id="MobiDB-lite"/>
    </source>
</evidence>
<dbReference type="PANTHER" id="PTHR24221">
    <property type="entry name" value="ATP-BINDING CASSETTE SUB-FAMILY B"/>
    <property type="match status" value="1"/>
</dbReference>
<feature type="region of interest" description="Disordered" evidence="1">
    <location>
        <begin position="139"/>
        <end position="161"/>
    </location>
</feature>
<accession>J9GMH8</accession>
<dbReference type="EMBL" id="AMCI01000552">
    <property type="protein sequence ID" value="EJX08744.1"/>
    <property type="molecule type" value="Genomic_DNA"/>
</dbReference>
<dbReference type="PANTHER" id="PTHR24221:SF654">
    <property type="entry name" value="ATP-BINDING CASSETTE SUB-FAMILY B MEMBER 6"/>
    <property type="match status" value="1"/>
</dbReference>
<name>J9GMH8_9ZZZZ</name>
<proteinExistence type="predicted"/>
<dbReference type="GO" id="GO:0005524">
    <property type="term" value="F:ATP binding"/>
    <property type="evidence" value="ECO:0007669"/>
    <property type="project" value="InterPro"/>
</dbReference>
<dbReference type="GO" id="GO:0016887">
    <property type="term" value="F:ATP hydrolysis activity"/>
    <property type="evidence" value="ECO:0007669"/>
    <property type="project" value="InterPro"/>
</dbReference>
<organism evidence="3">
    <name type="scientific">gut metagenome</name>
    <dbReference type="NCBI Taxonomy" id="749906"/>
    <lineage>
        <taxon>unclassified sequences</taxon>
        <taxon>metagenomes</taxon>
        <taxon>organismal metagenomes</taxon>
    </lineage>
</organism>
<protein>
    <submittedName>
        <fullName evidence="3">ABC superfamily ATP binding cassette transporter, ABC/membrane protein</fullName>
    </submittedName>
</protein>
<dbReference type="AlphaFoldDB" id="J9GMH8"/>
<reference evidence="3" key="1">
    <citation type="journal article" date="2012" name="PLoS ONE">
        <title>Gene sets for utilization of primary and secondary nutrition supplies in the distal gut of endangered iberian lynx.</title>
        <authorList>
            <person name="Alcaide M."/>
            <person name="Messina E."/>
            <person name="Richter M."/>
            <person name="Bargiela R."/>
            <person name="Peplies J."/>
            <person name="Huws S.A."/>
            <person name="Newbold C.J."/>
            <person name="Golyshin P.N."/>
            <person name="Simon M.A."/>
            <person name="Lopez G."/>
            <person name="Yakimov M.M."/>
            <person name="Ferrer M."/>
        </authorList>
    </citation>
    <scope>NUCLEOTIDE SEQUENCE</scope>
</reference>
<evidence type="ECO:0000313" key="3">
    <source>
        <dbReference type="EMBL" id="EJX08744.1"/>
    </source>
</evidence>
<dbReference type="Pfam" id="PF00005">
    <property type="entry name" value="ABC_tran"/>
    <property type="match status" value="1"/>
</dbReference>
<dbReference type="InterPro" id="IPR039421">
    <property type="entry name" value="Type_1_exporter"/>
</dbReference>
<feature type="domain" description="ABC transporter" evidence="2">
    <location>
        <begin position="2"/>
        <end position="90"/>
    </location>
</feature>
<dbReference type="GO" id="GO:0034040">
    <property type="term" value="F:ATPase-coupled lipid transmembrane transporter activity"/>
    <property type="evidence" value="ECO:0007669"/>
    <property type="project" value="TreeGrafter"/>
</dbReference>
<gene>
    <name evidence="3" type="ORF">EVA_03180</name>
</gene>
<dbReference type="InterPro" id="IPR003439">
    <property type="entry name" value="ABC_transporter-like_ATP-bd"/>
</dbReference>
<dbReference type="InterPro" id="IPR027417">
    <property type="entry name" value="P-loop_NTPase"/>
</dbReference>
<comment type="caution">
    <text evidence="3">The sequence shown here is derived from an EMBL/GenBank/DDBJ whole genome shotgun (WGS) entry which is preliminary data.</text>
</comment>
<sequence>MGYVPQDIFIVEGSLMDNIALGEDRPDPLRVAQVLEQVQLKPWADALPQGLDTPLGEYGSRLSGGQKQRIGIARALYKQAEVLFFDEATSALDSGTEREINRELEQLSHACRELTWVVIAHRESSLAFCDRIIDLDRWRPEPKRNEPKGNEPNSSDNRPRE</sequence>
<feature type="compositionally biased region" description="Polar residues" evidence="1">
    <location>
        <begin position="151"/>
        <end position="161"/>
    </location>
</feature>
<feature type="compositionally biased region" description="Basic and acidic residues" evidence="1">
    <location>
        <begin position="139"/>
        <end position="149"/>
    </location>
</feature>
<evidence type="ECO:0000259" key="2">
    <source>
        <dbReference type="Pfam" id="PF00005"/>
    </source>
</evidence>
<dbReference type="SUPFAM" id="SSF52540">
    <property type="entry name" value="P-loop containing nucleoside triphosphate hydrolases"/>
    <property type="match status" value="1"/>
</dbReference>